<dbReference type="SUPFAM" id="SSF54427">
    <property type="entry name" value="NTF2-like"/>
    <property type="match status" value="1"/>
</dbReference>
<name>A0ABU3A150_9GAMM</name>
<dbReference type="EMBL" id="JAVRIF010000004">
    <property type="protein sequence ID" value="MDT0603689.1"/>
    <property type="molecule type" value="Genomic_DNA"/>
</dbReference>
<accession>A0ABU3A150</accession>
<dbReference type="InterPro" id="IPR037401">
    <property type="entry name" value="SnoaL-like"/>
</dbReference>
<feature type="chain" id="PRO_5046392937" evidence="1">
    <location>
        <begin position="22"/>
        <end position="143"/>
    </location>
</feature>
<sequence>MNKFSAFVLVLLLILTLDGQAKEQMPDNVKTVEQFVAFFNAQDSGAMASLVVDDIEWLSIVGNEVIVEAKGKNNLMESMNDYFKSCSTCKSELSDIVSTKSRVSAVEIASWQGKNGQKSQRAISVYEFSAGLIARVYYFPAEK</sequence>
<dbReference type="Pfam" id="PF12680">
    <property type="entry name" value="SnoaL_2"/>
    <property type="match status" value="1"/>
</dbReference>
<feature type="domain" description="SnoaL-like" evidence="2">
    <location>
        <begin position="32"/>
        <end position="136"/>
    </location>
</feature>
<feature type="signal peptide" evidence="1">
    <location>
        <begin position="1"/>
        <end position="21"/>
    </location>
</feature>
<proteinExistence type="predicted"/>
<organism evidence="3 4">
    <name type="scientific">Thalassotalea castellviae</name>
    <dbReference type="NCBI Taxonomy" id="3075612"/>
    <lineage>
        <taxon>Bacteria</taxon>
        <taxon>Pseudomonadati</taxon>
        <taxon>Pseudomonadota</taxon>
        <taxon>Gammaproteobacteria</taxon>
        <taxon>Alteromonadales</taxon>
        <taxon>Colwelliaceae</taxon>
        <taxon>Thalassotalea</taxon>
    </lineage>
</organism>
<dbReference type="Proteomes" id="UP001266357">
    <property type="component" value="Unassembled WGS sequence"/>
</dbReference>
<evidence type="ECO:0000313" key="4">
    <source>
        <dbReference type="Proteomes" id="UP001266357"/>
    </source>
</evidence>
<comment type="caution">
    <text evidence="3">The sequence shown here is derived from an EMBL/GenBank/DDBJ whole genome shotgun (WGS) entry which is preliminary data.</text>
</comment>
<evidence type="ECO:0000259" key="2">
    <source>
        <dbReference type="Pfam" id="PF12680"/>
    </source>
</evidence>
<dbReference type="InterPro" id="IPR032710">
    <property type="entry name" value="NTF2-like_dom_sf"/>
</dbReference>
<gene>
    <name evidence="3" type="ORF">RM573_08795</name>
</gene>
<dbReference type="RefSeq" id="WP_311580389.1">
    <property type="nucleotide sequence ID" value="NZ_JAVRIF010000004.1"/>
</dbReference>
<dbReference type="Gene3D" id="3.10.450.50">
    <property type="match status" value="1"/>
</dbReference>
<protein>
    <submittedName>
        <fullName evidence="3">Nuclear transport factor 2 family protein</fullName>
    </submittedName>
</protein>
<evidence type="ECO:0000313" key="3">
    <source>
        <dbReference type="EMBL" id="MDT0603689.1"/>
    </source>
</evidence>
<keyword evidence="1" id="KW-0732">Signal</keyword>
<keyword evidence="4" id="KW-1185">Reference proteome</keyword>
<evidence type="ECO:0000256" key="1">
    <source>
        <dbReference type="SAM" id="SignalP"/>
    </source>
</evidence>
<reference evidence="3 4" key="1">
    <citation type="submission" date="2023-09" db="EMBL/GenBank/DDBJ databases">
        <authorList>
            <person name="Rey-Velasco X."/>
        </authorList>
    </citation>
    <scope>NUCLEOTIDE SEQUENCE [LARGE SCALE GENOMIC DNA]</scope>
    <source>
        <strain evidence="3 4">W431</strain>
    </source>
</reference>